<name>A0A0F9BR17_9ZZZZ</name>
<dbReference type="AlphaFoldDB" id="A0A0F9BR17"/>
<reference evidence="1" key="1">
    <citation type="journal article" date="2015" name="Nature">
        <title>Complex archaea that bridge the gap between prokaryotes and eukaryotes.</title>
        <authorList>
            <person name="Spang A."/>
            <person name="Saw J.H."/>
            <person name="Jorgensen S.L."/>
            <person name="Zaremba-Niedzwiedzka K."/>
            <person name="Martijn J."/>
            <person name="Lind A.E."/>
            <person name="van Eijk R."/>
            <person name="Schleper C."/>
            <person name="Guy L."/>
            <person name="Ettema T.J."/>
        </authorList>
    </citation>
    <scope>NUCLEOTIDE SEQUENCE</scope>
</reference>
<proteinExistence type="predicted"/>
<feature type="non-terminal residue" evidence="1">
    <location>
        <position position="1"/>
    </location>
</feature>
<accession>A0A0F9BR17</accession>
<protein>
    <submittedName>
        <fullName evidence="1">Uncharacterized protein</fullName>
    </submittedName>
</protein>
<evidence type="ECO:0000313" key="1">
    <source>
        <dbReference type="EMBL" id="KKL24335.1"/>
    </source>
</evidence>
<comment type="caution">
    <text evidence="1">The sequence shown here is derived from an EMBL/GenBank/DDBJ whole genome shotgun (WGS) entry which is preliminary data.</text>
</comment>
<organism evidence="1">
    <name type="scientific">marine sediment metagenome</name>
    <dbReference type="NCBI Taxonomy" id="412755"/>
    <lineage>
        <taxon>unclassified sequences</taxon>
        <taxon>metagenomes</taxon>
        <taxon>ecological metagenomes</taxon>
    </lineage>
</organism>
<sequence>NTLVQGLETKEIRYLTKKERRTETGKRVAIAEKVKDEIFKDTNDIDTANAISKRMMAGKMPAATFEAFSDEQFSRSDWKALRLSVFQSDLLYWEQDHATSALHKLEQGLLPTVSEMGELSKVLGERETLVGFAVLGQKQPGIVARFLINMLNAPTTLKTTFDISLTGRQGWITAVRYPKEWTRAFITSHKVFWGNSEAARKRADLILKDQQTRHYAPLAKEHKVRANTLDGGIDSRQELFHAQWLKKVPYFGRWVAASERAAVVGMNQLRNDIFDSTVEKWEGQNKTSEDYDRLAKMVNISTGVGHGKKVQDLVPYLNAPFFSFSYNISRFQLIGEFIKSVADPAVVAVQRLGGKKTRVSPVSPLIAAEVVAFVGAGLIALTIAEKMGAEVEWNPESSDFLAMKFGRQRIDVWAGFRQISVMVAQLATGKGKSLRSGEIYTKSRLATVLRFVQGKLAPLPGLGVEILNKKTFLGEPLPDEPVIE</sequence>
<dbReference type="EMBL" id="LAZR01036636">
    <property type="protein sequence ID" value="KKL24335.1"/>
    <property type="molecule type" value="Genomic_DNA"/>
</dbReference>
<gene>
    <name evidence="1" type="ORF">LCGC14_2416350</name>
</gene>